<gene>
    <name evidence="1" type="ORF">AVEN_103264_1</name>
</gene>
<name>A0A4Y2KN20_ARAVE</name>
<proteinExistence type="predicted"/>
<organism evidence="1 2">
    <name type="scientific">Araneus ventricosus</name>
    <name type="common">Orbweaver spider</name>
    <name type="synonym">Epeira ventricosa</name>
    <dbReference type="NCBI Taxonomy" id="182803"/>
    <lineage>
        <taxon>Eukaryota</taxon>
        <taxon>Metazoa</taxon>
        <taxon>Ecdysozoa</taxon>
        <taxon>Arthropoda</taxon>
        <taxon>Chelicerata</taxon>
        <taxon>Arachnida</taxon>
        <taxon>Araneae</taxon>
        <taxon>Araneomorphae</taxon>
        <taxon>Entelegynae</taxon>
        <taxon>Araneoidea</taxon>
        <taxon>Araneidae</taxon>
        <taxon>Araneus</taxon>
    </lineage>
</organism>
<accession>A0A4Y2KN20</accession>
<evidence type="ECO:0000313" key="1">
    <source>
        <dbReference type="EMBL" id="GBN03771.1"/>
    </source>
</evidence>
<keyword evidence="2" id="KW-1185">Reference proteome</keyword>
<comment type="caution">
    <text evidence="1">The sequence shown here is derived from an EMBL/GenBank/DDBJ whole genome shotgun (WGS) entry which is preliminary data.</text>
</comment>
<reference evidence="1 2" key="1">
    <citation type="journal article" date="2019" name="Sci. Rep.">
        <title>Orb-weaving spider Araneus ventricosus genome elucidates the spidroin gene catalogue.</title>
        <authorList>
            <person name="Kono N."/>
            <person name="Nakamura H."/>
            <person name="Ohtoshi R."/>
            <person name="Moran D.A.P."/>
            <person name="Shinohara A."/>
            <person name="Yoshida Y."/>
            <person name="Fujiwara M."/>
            <person name="Mori M."/>
            <person name="Tomita M."/>
            <person name="Arakawa K."/>
        </authorList>
    </citation>
    <scope>NUCLEOTIDE SEQUENCE [LARGE SCALE GENOMIC DNA]</scope>
</reference>
<protein>
    <submittedName>
        <fullName evidence="1">Uncharacterized protein</fullName>
    </submittedName>
</protein>
<evidence type="ECO:0000313" key="2">
    <source>
        <dbReference type="Proteomes" id="UP000499080"/>
    </source>
</evidence>
<dbReference type="Proteomes" id="UP000499080">
    <property type="component" value="Unassembled WGS sequence"/>
</dbReference>
<sequence>MTAIAQFRTNKKLILNSLRFSTFEYYIISCGVTVKPCSHDMWLGCSRSYWDLYHSKSNESFLPLHAVPLGGTTATWIRIRRIRRRGLASLVGKVWDLTSAGDSVSLLRERSGRGR</sequence>
<dbReference type="AlphaFoldDB" id="A0A4Y2KN20"/>
<dbReference type="EMBL" id="BGPR01004827">
    <property type="protein sequence ID" value="GBN03771.1"/>
    <property type="molecule type" value="Genomic_DNA"/>
</dbReference>